<dbReference type="SUPFAM" id="SSF57716">
    <property type="entry name" value="Glucocorticoid receptor-like (DNA-binding domain)"/>
    <property type="match status" value="1"/>
</dbReference>
<feature type="region of interest" description="Disordered" evidence="10">
    <location>
        <begin position="624"/>
        <end position="665"/>
    </location>
</feature>
<dbReference type="AlphaFoldDB" id="A0AAF0IM78"/>
<evidence type="ECO:0000256" key="4">
    <source>
        <dbReference type="ARBA" id="ARBA00022833"/>
    </source>
</evidence>
<name>A0AAF0IM78_9EURO</name>
<evidence type="ECO:0000256" key="9">
    <source>
        <dbReference type="ARBA" id="ARBA00023242"/>
    </source>
</evidence>
<keyword evidence="9" id="KW-0539">Nucleus</keyword>
<evidence type="ECO:0000256" key="2">
    <source>
        <dbReference type="ARBA" id="ARBA00022723"/>
    </source>
</evidence>
<evidence type="ECO:0000256" key="1">
    <source>
        <dbReference type="ARBA" id="ARBA00004123"/>
    </source>
</evidence>
<dbReference type="Pfam" id="PF00320">
    <property type="entry name" value="GATA"/>
    <property type="match status" value="1"/>
</dbReference>
<keyword evidence="6" id="KW-0175">Coiled coil</keyword>
<feature type="region of interest" description="Disordered" evidence="10">
    <location>
        <begin position="709"/>
        <end position="767"/>
    </location>
</feature>
<evidence type="ECO:0000313" key="12">
    <source>
        <dbReference type="EMBL" id="WEW61392.1"/>
    </source>
</evidence>
<dbReference type="SMART" id="SM00401">
    <property type="entry name" value="ZnF_GATA"/>
    <property type="match status" value="1"/>
</dbReference>
<evidence type="ECO:0000313" key="13">
    <source>
        <dbReference type="Proteomes" id="UP001219355"/>
    </source>
</evidence>
<dbReference type="GO" id="GO:0000122">
    <property type="term" value="P:negative regulation of transcription by RNA polymerase II"/>
    <property type="evidence" value="ECO:0007669"/>
    <property type="project" value="TreeGrafter"/>
</dbReference>
<dbReference type="InterPro" id="IPR039355">
    <property type="entry name" value="Transcription_factor_GATA"/>
</dbReference>
<feature type="compositionally biased region" description="Basic and acidic residues" evidence="10">
    <location>
        <begin position="751"/>
        <end position="763"/>
    </location>
</feature>
<keyword evidence="13" id="KW-1185">Reference proteome</keyword>
<dbReference type="GO" id="GO:0000981">
    <property type="term" value="F:DNA-binding transcription factor activity, RNA polymerase II-specific"/>
    <property type="evidence" value="ECO:0007669"/>
    <property type="project" value="TreeGrafter"/>
</dbReference>
<protein>
    <submittedName>
        <fullName evidence="12">Sodium- and chloride-dependent GABA transporter 1</fullName>
    </submittedName>
</protein>
<organism evidence="12 13">
    <name type="scientific">Emydomyces testavorans</name>
    <dbReference type="NCBI Taxonomy" id="2070801"/>
    <lineage>
        <taxon>Eukaryota</taxon>
        <taxon>Fungi</taxon>
        <taxon>Dikarya</taxon>
        <taxon>Ascomycota</taxon>
        <taxon>Pezizomycotina</taxon>
        <taxon>Eurotiomycetes</taxon>
        <taxon>Eurotiomycetidae</taxon>
        <taxon>Onygenales</taxon>
        <taxon>Nannizziopsiaceae</taxon>
        <taxon>Emydomyces</taxon>
    </lineage>
</organism>
<keyword evidence="4" id="KW-0862">Zinc</keyword>
<dbReference type="GO" id="GO:0005634">
    <property type="term" value="C:nucleus"/>
    <property type="evidence" value="ECO:0007669"/>
    <property type="project" value="UniProtKB-SubCell"/>
</dbReference>
<dbReference type="PRINTS" id="PR00619">
    <property type="entry name" value="GATAZNFINGER"/>
</dbReference>
<dbReference type="Gene3D" id="3.30.50.10">
    <property type="entry name" value="Erythroid Transcription Factor GATA-1, subunit A"/>
    <property type="match status" value="1"/>
</dbReference>
<feature type="compositionally biased region" description="Polar residues" evidence="10">
    <location>
        <begin position="650"/>
        <end position="664"/>
    </location>
</feature>
<evidence type="ECO:0000256" key="3">
    <source>
        <dbReference type="ARBA" id="ARBA00022771"/>
    </source>
</evidence>
<evidence type="ECO:0000256" key="6">
    <source>
        <dbReference type="ARBA" id="ARBA00023054"/>
    </source>
</evidence>
<keyword evidence="2" id="KW-0479">Metal-binding</keyword>
<proteinExistence type="predicted"/>
<evidence type="ECO:0000256" key="10">
    <source>
        <dbReference type="SAM" id="MobiDB-lite"/>
    </source>
</evidence>
<dbReference type="FunFam" id="3.30.50.10:FF:000007">
    <property type="entry name" value="Nitrogen regulatory AreA, N-terminal"/>
    <property type="match status" value="1"/>
</dbReference>
<dbReference type="CDD" id="cd00202">
    <property type="entry name" value="ZnF_GATA"/>
    <property type="match status" value="1"/>
</dbReference>
<feature type="region of interest" description="Disordered" evidence="10">
    <location>
        <begin position="779"/>
        <end position="814"/>
    </location>
</feature>
<dbReference type="PANTHER" id="PTHR10071:SF281">
    <property type="entry name" value="BOX A-BINDING FACTOR-RELATED"/>
    <property type="match status" value="1"/>
</dbReference>
<dbReference type="GO" id="GO:0045944">
    <property type="term" value="P:positive regulation of transcription by RNA polymerase II"/>
    <property type="evidence" value="ECO:0007669"/>
    <property type="project" value="TreeGrafter"/>
</dbReference>
<feature type="region of interest" description="Disordered" evidence="10">
    <location>
        <begin position="483"/>
        <end position="578"/>
    </location>
</feature>
<sequence>MEALQPNEVSAPKPGADGEFNLADDGHELTERAGTSTSARVLTAQLRSRRETQARSLSPSQISPHRQFILQPVPQAESDPMNLDDFVVNYSTSSPAGLSPSPSMEQPVRNHAVASAIPIKAKEQVGSHAGIIMPASLPYPPQDDRRSTEFDYIPRRVRKTSVDERKVQSSVQRHLNSVLFDFFSNYFEQTRKRAAEASPLVPPVNSLIMPNDPDLDSTMEDYSLDQSNAAFAISNPTSSVPAFDLETFHISDDQVVRSAGPFTQNFTFSPAESPLLANAAFQNIYNHTPMGSSLNSTGFYSPSPSGYQSTVSTPHLGIDNEHSMCFDYAPVDLRTQRQMGSFRMSRPSNATAPGHTRYLYAHDQAFGAETVAGPSSTSKSGGFPMQQHIDSSHALPQQGASAAQLRGSGSRVNKGQMFSFGGDSDEDETGTSFPGKGMAIPMEQPFVNEPADLNTGMNWPVQFNSMPDFHPQHRQQVAISGTEFQDASQDWDQGGSLGRGHGSAASVSEFRNREQDPRRQKIPRTISTPNTTQLLQEGNSQPHTTPSSPHESAVNSANPSRPTSPGPGKATEQPNAPPTCANCFTQTTPLWRRNPEGQPLCNACGLFLKLHGVVRPLSLKTDVIKKRNRGGGNNATSGGSSRASKKISRKNSVQQPQQLASTSVPGKLNIAESHVPLTGGILPSCIPGQYLGSGKPGVVPIAAAPPKPPSLSTTIPSSAAQARASVQVAPRRVRRLERPSGLSLKPQHQSFEAEMRDAREDNSKTPTLSYQFSRIPPAAYSRPPPAAVNPAHHSLAAGATPNNSQEWEWLTMSL</sequence>
<dbReference type="Proteomes" id="UP001219355">
    <property type="component" value="Chromosome 5"/>
</dbReference>
<evidence type="ECO:0000256" key="7">
    <source>
        <dbReference type="ARBA" id="ARBA00023063"/>
    </source>
</evidence>
<keyword evidence="8" id="KW-0804">Transcription</keyword>
<feature type="domain" description="GATA-type" evidence="11">
    <location>
        <begin position="580"/>
        <end position="604"/>
    </location>
</feature>
<dbReference type="GO" id="GO:0008270">
    <property type="term" value="F:zinc ion binding"/>
    <property type="evidence" value="ECO:0007669"/>
    <property type="project" value="UniProtKB-KW"/>
</dbReference>
<dbReference type="PROSITE" id="PS00344">
    <property type="entry name" value="GATA_ZN_FINGER_1"/>
    <property type="match status" value="1"/>
</dbReference>
<feature type="compositionally biased region" description="Low complexity" evidence="10">
    <location>
        <begin position="716"/>
        <end position="730"/>
    </location>
</feature>
<dbReference type="EMBL" id="CP120631">
    <property type="protein sequence ID" value="WEW61392.1"/>
    <property type="molecule type" value="Genomic_DNA"/>
</dbReference>
<feature type="region of interest" description="Disordered" evidence="10">
    <location>
        <begin position="371"/>
        <end position="438"/>
    </location>
</feature>
<reference evidence="12" key="1">
    <citation type="submission" date="2023-03" db="EMBL/GenBank/DDBJ databases">
        <title>Emydomyces testavorans Genome Sequence.</title>
        <authorList>
            <person name="Hoyer L."/>
        </authorList>
    </citation>
    <scope>NUCLEOTIDE SEQUENCE</scope>
    <source>
        <strain evidence="12">16-2883</strain>
    </source>
</reference>
<feature type="compositionally biased region" description="Polar residues" evidence="10">
    <location>
        <begin position="54"/>
        <end position="64"/>
    </location>
</feature>
<keyword evidence="5" id="KW-0805">Transcription regulation</keyword>
<dbReference type="InterPro" id="IPR013088">
    <property type="entry name" value="Znf_NHR/GATA"/>
</dbReference>
<keyword evidence="3" id="KW-0863">Zinc-finger</keyword>
<dbReference type="GO" id="GO:0000978">
    <property type="term" value="F:RNA polymerase II cis-regulatory region sequence-specific DNA binding"/>
    <property type="evidence" value="ECO:0007669"/>
    <property type="project" value="TreeGrafter"/>
</dbReference>
<gene>
    <name evidence="12" type="primary">GAT1</name>
    <name evidence="12" type="ORF">PRK78_006882</name>
</gene>
<evidence type="ECO:0000256" key="5">
    <source>
        <dbReference type="ARBA" id="ARBA00023015"/>
    </source>
</evidence>
<feature type="compositionally biased region" description="Polar residues" evidence="10">
    <location>
        <begin position="525"/>
        <end position="563"/>
    </location>
</feature>
<comment type="subcellular location">
    <subcellularLocation>
        <location evidence="1">Nucleus</location>
    </subcellularLocation>
</comment>
<accession>A0AAF0IM78</accession>
<feature type="compositionally biased region" description="Polar residues" evidence="10">
    <location>
        <begin position="800"/>
        <end position="814"/>
    </location>
</feature>
<evidence type="ECO:0000259" key="11">
    <source>
        <dbReference type="PROSITE" id="PS00344"/>
    </source>
</evidence>
<evidence type="ECO:0000256" key="8">
    <source>
        <dbReference type="ARBA" id="ARBA00023163"/>
    </source>
</evidence>
<feature type="region of interest" description="Disordered" evidence="10">
    <location>
        <begin position="1"/>
        <end position="40"/>
    </location>
</feature>
<keyword evidence="7" id="KW-0534">Nitrate assimilation</keyword>
<dbReference type="InterPro" id="IPR000679">
    <property type="entry name" value="Znf_GATA"/>
</dbReference>
<dbReference type="PANTHER" id="PTHR10071">
    <property type="entry name" value="TRANSCRIPTION FACTOR GATA FAMILY MEMBER"/>
    <property type="match status" value="1"/>
</dbReference>
<feature type="compositionally biased region" description="Basic and acidic residues" evidence="10">
    <location>
        <begin position="510"/>
        <end position="519"/>
    </location>
</feature>
<feature type="region of interest" description="Disordered" evidence="10">
    <location>
        <begin position="47"/>
        <end position="66"/>
    </location>
</feature>